<dbReference type="Gene3D" id="3.30.450.90">
    <property type="match status" value="1"/>
</dbReference>
<proteinExistence type="inferred from homology"/>
<dbReference type="InterPro" id="IPR001482">
    <property type="entry name" value="T2SS/T4SS_dom"/>
</dbReference>
<dbReference type="GO" id="GO:0016887">
    <property type="term" value="F:ATP hydrolysis activity"/>
    <property type="evidence" value="ECO:0007669"/>
    <property type="project" value="InterPro"/>
</dbReference>
<dbReference type="Pfam" id="PF00437">
    <property type="entry name" value="T2SSE"/>
    <property type="match status" value="1"/>
</dbReference>
<dbReference type="SUPFAM" id="SSF52540">
    <property type="entry name" value="P-loop containing nucleoside triphosphate hydrolases"/>
    <property type="match status" value="1"/>
</dbReference>
<dbReference type="EMBL" id="UINC01079836">
    <property type="protein sequence ID" value="SVC22230.1"/>
    <property type="molecule type" value="Genomic_DNA"/>
</dbReference>
<feature type="domain" description="AAA+ ATPase" evidence="2">
    <location>
        <begin position="174"/>
        <end position="299"/>
    </location>
</feature>
<dbReference type="InterPro" id="IPR006321">
    <property type="entry name" value="PilT/PilU"/>
</dbReference>
<dbReference type="Gene3D" id="3.40.50.300">
    <property type="entry name" value="P-loop containing nucleotide triphosphate hydrolases"/>
    <property type="match status" value="1"/>
</dbReference>
<dbReference type="PANTHER" id="PTHR30486">
    <property type="entry name" value="TWITCHING MOTILITY PROTEIN PILT"/>
    <property type="match status" value="1"/>
</dbReference>
<evidence type="ECO:0000313" key="3">
    <source>
        <dbReference type="EMBL" id="SVC22230.1"/>
    </source>
</evidence>
<dbReference type="SMART" id="SM00382">
    <property type="entry name" value="AAA"/>
    <property type="match status" value="1"/>
</dbReference>
<evidence type="ECO:0000259" key="2">
    <source>
        <dbReference type="SMART" id="SM00382"/>
    </source>
</evidence>
<dbReference type="CDD" id="cd01131">
    <property type="entry name" value="PilT"/>
    <property type="match status" value="1"/>
</dbReference>
<comment type="similarity">
    <text evidence="1">Belongs to the GSP E family.</text>
</comment>
<protein>
    <recommendedName>
        <fullName evidence="2">AAA+ ATPase domain-containing protein</fullName>
    </recommendedName>
</protein>
<feature type="non-terminal residue" evidence="3">
    <location>
        <position position="379"/>
    </location>
</feature>
<reference evidence="3" key="1">
    <citation type="submission" date="2018-05" db="EMBL/GenBank/DDBJ databases">
        <authorList>
            <person name="Lanie J.A."/>
            <person name="Ng W.-L."/>
            <person name="Kazmierczak K.M."/>
            <person name="Andrzejewski T.M."/>
            <person name="Davidsen T.M."/>
            <person name="Wayne K.J."/>
            <person name="Tettelin H."/>
            <person name="Glass J.I."/>
            <person name="Rusch D."/>
            <person name="Podicherti R."/>
            <person name="Tsui H.-C.T."/>
            <person name="Winkler M.E."/>
        </authorList>
    </citation>
    <scope>NUCLEOTIDE SEQUENCE</scope>
</reference>
<accession>A0A382KCN1</accession>
<dbReference type="NCBIfam" id="TIGR01420">
    <property type="entry name" value="pilT_fam"/>
    <property type="match status" value="1"/>
</dbReference>
<name>A0A382KCN1_9ZZZZ</name>
<evidence type="ECO:0000256" key="1">
    <source>
        <dbReference type="ARBA" id="ARBA00006611"/>
    </source>
</evidence>
<dbReference type="GO" id="GO:0005524">
    <property type="term" value="F:ATP binding"/>
    <property type="evidence" value="ECO:0007669"/>
    <property type="project" value="InterPro"/>
</dbReference>
<dbReference type="InterPro" id="IPR003593">
    <property type="entry name" value="AAA+_ATPase"/>
</dbReference>
<organism evidence="3">
    <name type="scientific">marine metagenome</name>
    <dbReference type="NCBI Taxonomy" id="408172"/>
    <lineage>
        <taxon>unclassified sequences</taxon>
        <taxon>metagenomes</taxon>
        <taxon>ecological metagenomes</taxon>
    </lineage>
</organism>
<gene>
    <name evidence="3" type="ORF">METZ01_LOCUS275084</name>
</gene>
<dbReference type="AlphaFoldDB" id="A0A382KCN1"/>
<sequence>MSMTKMLASQVCEKPRTFAPMTQEYDLNQPIYQAGQAAMSMANLLAYFVDPNYQRGNLSRISDMHVKVGRPVSFRIDDDLTPVPEGVPVTDEVIRYMLGIILSEKHLEITLSDNPEDVDTGYEWVEGEVNFRLNIFRDRDGLAFVMRVLSSVIPGIETLGLPSEQIWRDITALKRGLILVTGVTGSGKSTTIAAMINHINQSRKTRIITLEDPVEFIFKSETSMISQRQVGQNVGSFSGGLRSALRENPDVIFVGEVRDQETATLALSAAETGHLVFSTLHTRDAKGALSRIVDMFPAEQTKSLCLQLSFSLSYVLSQKLVPRADGSGRLLVMEVLKNMPAIGNLIRTGNWQQVYSTMETQAKEGMMTMEQHLLHLYRH</sequence>
<dbReference type="InterPro" id="IPR027417">
    <property type="entry name" value="P-loop_NTPase"/>
</dbReference>
<dbReference type="InterPro" id="IPR050921">
    <property type="entry name" value="T4SS_GSP_E_ATPase"/>
</dbReference>